<dbReference type="Gene3D" id="3.30.300.130">
    <property type="entry name" value="Fe-S cluster assembly (FSCA)"/>
    <property type="match status" value="1"/>
</dbReference>
<proteinExistence type="predicted"/>
<keyword evidence="3" id="KW-1185">Reference proteome</keyword>
<dbReference type="Proteomes" id="UP000198518">
    <property type="component" value="Unassembled WGS sequence"/>
</dbReference>
<dbReference type="RefSeq" id="WP_089668023.1">
    <property type="nucleotide sequence ID" value="NZ_FOJA01000001.1"/>
</dbReference>
<dbReference type="OrthoDB" id="371709at2157"/>
<dbReference type="STRING" id="355548.SAMN04487945_0721"/>
<gene>
    <name evidence="2" type="ORF">SAMN04487945_0721</name>
</gene>
<organism evidence="2 3">
    <name type="scientific">Halobacterium jilantaiense</name>
    <dbReference type="NCBI Taxonomy" id="355548"/>
    <lineage>
        <taxon>Archaea</taxon>
        <taxon>Methanobacteriati</taxon>
        <taxon>Methanobacteriota</taxon>
        <taxon>Stenosarchaea group</taxon>
        <taxon>Halobacteria</taxon>
        <taxon>Halobacteriales</taxon>
        <taxon>Halobacteriaceae</taxon>
        <taxon>Halobacterium</taxon>
    </lineage>
</organism>
<dbReference type="AlphaFoldDB" id="A0A1I0NAZ9"/>
<dbReference type="SUPFAM" id="SSF117916">
    <property type="entry name" value="Fe-S cluster assembly (FSCA) domain-like"/>
    <property type="match status" value="1"/>
</dbReference>
<evidence type="ECO:0000313" key="2">
    <source>
        <dbReference type="EMBL" id="SEV98181.1"/>
    </source>
</evidence>
<evidence type="ECO:0000313" key="3">
    <source>
        <dbReference type="Proteomes" id="UP000198518"/>
    </source>
</evidence>
<dbReference type="PANTHER" id="PTHR42831">
    <property type="entry name" value="FE-S PROTEIN MATURATION AUXILIARY FACTOR YITW"/>
    <property type="match status" value="1"/>
</dbReference>
<dbReference type="Pfam" id="PF01883">
    <property type="entry name" value="FeS_assembly_P"/>
    <property type="match status" value="1"/>
</dbReference>
<dbReference type="InterPro" id="IPR052339">
    <property type="entry name" value="Fe-S_Maturation_MIP18"/>
</dbReference>
<accession>A0A1I0NAZ9</accession>
<dbReference type="NCBIfam" id="NF041868">
    <property type="entry name" value="paad_haloarch"/>
    <property type="match status" value="1"/>
</dbReference>
<reference evidence="2 3" key="1">
    <citation type="submission" date="2016-10" db="EMBL/GenBank/DDBJ databases">
        <authorList>
            <person name="de Groot N.N."/>
        </authorList>
    </citation>
    <scope>NUCLEOTIDE SEQUENCE [LARGE SCALE GENOMIC DNA]</scope>
    <source>
        <strain evidence="2 3">CGMCC 1.5337</strain>
    </source>
</reference>
<sequence length="130" mass="13807">MSSDACAYTDYEDGEVPAGFPRTGEGATGAEAEVWAALREVEDPEMPVSIVDLGLVYDVSVDGDEAAVEMTLTYTGCPAKDMLTNDVRCAALTASGVQTASVSIQYSPPWSVEMVTDDGREQLREFGLSV</sequence>
<dbReference type="EMBL" id="FOJA01000001">
    <property type="protein sequence ID" value="SEV98181.1"/>
    <property type="molecule type" value="Genomic_DNA"/>
</dbReference>
<dbReference type="PANTHER" id="PTHR42831:SF1">
    <property type="entry name" value="FE-S PROTEIN MATURATION AUXILIARY FACTOR YITW"/>
    <property type="match status" value="1"/>
</dbReference>
<dbReference type="InterPro" id="IPR002744">
    <property type="entry name" value="MIP18-like"/>
</dbReference>
<protein>
    <submittedName>
        <fullName evidence="2">Phenylacetate-CoA oxygenase, PaaJ subunit</fullName>
    </submittedName>
</protein>
<dbReference type="InterPro" id="IPR034904">
    <property type="entry name" value="FSCA_dom_sf"/>
</dbReference>
<feature type="domain" description="MIP18 family-like" evidence="1">
    <location>
        <begin position="31"/>
        <end position="102"/>
    </location>
</feature>
<name>A0A1I0NAZ9_9EURY</name>
<evidence type="ECO:0000259" key="1">
    <source>
        <dbReference type="Pfam" id="PF01883"/>
    </source>
</evidence>